<evidence type="ECO:0000256" key="1">
    <source>
        <dbReference type="ARBA" id="ARBA00002355"/>
    </source>
</evidence>
<accession>A0A420IM42</accession>
<comment type="subcellular location">
    <subcellularLocation>
        <location evidence="6">Nucleus</location>
    </subcellularLocation>
</comment>
<evidence type="ECO:0000256" key="3">
    <source>
        <dbReference type="ARBA" id="ARBA00022574"/>
    </source>
</evidence>
<evidence type="ECO:0000313" key="7">
    <source>
        <dbReference type="EMBL" id="RKF75618.1"/>
    </source>
</evidence>
<dbReference type="Pfam" id="PF00400">
    <property type="entry name" value="WD40"/>
    <property type="match status" value="3"/>
</dbReference>
<gene>
    <name evidence="7" type="ORF">GcM1_232017</name>
</gene>
<dbReference type="SMART" id="SM00320">
    <property type="entry name" value="WD40"/>
    <property type="match status" value="6"/>
</dbReference>
<dbReference type="EMBL" id="MCBS01023278">
    <property type="protein sequence ID" value="RKF75618.1"/>
    <property type="molecule type" value="Genomic_DNA"/>
</dbReference>
<dbReference type="SUPFAM" id="SSF50978">
    <property type="entry name" value="WD40 repeat-like"/>
    <property type="match status" value="1"/>
</dbReference>
<dbReference type="FunFam" id="2.130.10.10:FF:000929">
    <property type="entry name" value="Ribosomal assembly complex component Ipi3"/>
    <property type="match status" value="1"/>
</dbReference>
<dbReference type="AlphaFoldDB" id="A0A420IM42"/>
<dbReference type="GO" id="GO:0006364">
    <property type="term" value="P:rRNA processing"/>
    <property type="evidence" value="ECO:0007669"/>
    <property type="project" value="UniProtKB-UniRule"/>
</dbReference>
<dbReference type="InterPro" id="IPR015943">
    <property type="entry name" value="WD40/YVTN_repeat-like_dom_sf"/>
</dbReference>
<comment type="caution">
    <text evidence="7">The sequence shown here is derived from an EMBL/GenBank/DDBJ whole genome shotgun (WGS) entry which is preliminary data.</text>
</comment>
<dbReference type="InterPro" id="IPR036322">
    <property type="entry name" value="WD40_repeat_dom_sf"/>
</dbReference>
<comment type="similarity">
    <text evidence="2 6">Belongs to the WD repeat IPI3/WDR18 family.</text>
</comment>
<keyword evidence="6" id="KW-0698">rRNA processing</keyword>
<keyword evidence="3 5" id="KW-0853">WD repeat</keyword>
<keyword evidence="6" id="KW-0539">Nucleus</keyword>
<comment type="subunit">
    <text evidence="6">Component of the RIX1 complex, composed of IPI1, RIX1/IPI2 and IPI3 in a 1:2:2 stoichiometry. The complex interacts (via RIX1) with MDN1 (via its hexameric AAA ATPase ring) and the pre-60S ribosome particles.</text>
</comment>
<sequence>MLVENYIVATNNLLKSSQTATSKNEGVFIYELQPESTLRTKFKNSSTSVNALAANSTHIFAAQAEKAVVNVYSREKQAQESIISFPARIHSLTLIGEGVLVLGTAEGRLILWELSTGRSISTVAAHLQVVSCVAAKKSYLVSGSDDSNLHVWSTPQLLSLSENLSLEPIRSLSNHQAPVTSLVLGNSESNNDICVSASKENTVLVWNYYSGQLLRTFLLSNTPLCLSLDPCERGVYVGLDDGSIQLIEFVGSDSNKNLIFDSALQATPFKVAAQQWNPPGDAGSALCICLTYDGTYLLTGHTSGKINQWDTGRRRFLSEVSSLIAPVTNLIFQSPFPINERTRISTVVKPKLSSHEHVLTTQFIGSITSEFDYTVYSRGFSTEMINDAITRFTIPSHSSSEADEQLKNENESLWKVINELRAVQKKTWEKYTTLQAGDT</sequence>
<evidence type="ECO:0000256" key="5">
    <source>
        <dbReference type="PROSITE-ProRule" id="PRU00221"/>
    </source>
</evidence>
<protein>
    <recommendedName>
        <fullName evidence="6">Pre-rRNA-processing protein IPI3</fullName>
    </recommendedName>
</protein>
<evidence type="ECO:0000256" key="6">
    <source>
        <dbReference type="RuleBase" id="RU369067"/>
    </source>
</evidence>
<keyword evidence="4" id="KW-0677">Repeat</keyword>
<evidence type="ECO:0000256" key="2">
    <source>
        <dbReference type="ARBA" id="ARBA00010143"/>
    </source>
</evidence>
<reference evidence="7 8" key="1">
    <citation type="journal article" date="2018" name="BMC Genomics">
        <title>Comparative genome analyses reveal sequence features reflecting distinct modes of host-adaptation between dicot and monocot powdery mildew.</title>
        <authorList>
            <person name="Wu Y."/>
            <person name="Ma X."/>
            <person name="Pan Z."/>
            <person name="Kale S.D."/>
            <person name="Song Y."/>
            <person name="King H."/>
            <person name="Zhang Q."/>
            <person name="Presley C."/>
            <person name="Deng X."/>
            <person name="Wei C.I."/>
            <person name="Xiao S."/>
        </authorList>
    </citation>
    <scope>NUCLEOTIDE SEQUENCE [LARGE SCALE GENOMIC DNA]</scope>
    <source>
        <strain evidence="7">UMSG1</strain>
    </source>
</reference>
<dbReference type="PANTHER" id="PTHR18763:SF0">
    <property type="entry name" value="WD REPEAT-CONTAINING PROTEIN 18"/>
    <property type="match status" value="1"/>
</dbReference>
<organism evidence="7 8">
    <name type="scientific">Golovinomyces cichoracearum</name>
    <dbReference type="NCBI Taxonomy" id="62708"/>
    <lineage>
        <taxon>Eukaryota</taxon>
        <taxon>Fungi</taxon>
        <taxon>Dikarya</taxon>
        <taxon>Ascomycota</taxon>
        <taxon>Pezizomycotina</taxon>
        <taxon>Leotiomycetes</taxon>
        <taxon>Erysiphales</taxon>
        <taxon>Erysiphaceae</taxon>
        <taxon>Golovinomyces</taxon>
    </lineage>
</organism>
<dbReference type="GO" id="GO:0120330">
    <property type="term" value="C:rixosome complex"/>
    <property type="evidence" value="ECO:0007669"/>
    <property type="project" value="UniProtKB-UniRule"/>
</dbReference>
<dbReference type="GO" id="GO:0005656">
    <property type="term" value="C:nuclear pre-replicative complex"/>
    <property type="evidence" value="ECO:0007669"/>
    <property type="project" value="TreeGrafter"/>
</dbReference>
<name>A0A420IM42_9PEZI</name>
<feature type="repeat" description="WD" evidence="5">
    <location>
        <begin position="172"/>
        <end position="216"/>
    </location>
</feature>
<dbReference type="PANTHER" id="PTHR18763">
    <property type="entry name" value="WD-REPEAT PROTEIN 18"/>
    <property type="match status" value="1"/>
</dbReference>
<proteinExistence type="inferred from homology"/>
<dbReference type="PROSITE" id="PS50082">
    <property type="entry name" value="WD_REPEATS_2"/>
    <property type="match status" value="2"/>
</dbReference>
<dbReference type="InterPro" id="IPR045227">
    <property type="entry name" value="WDR18/Ipi3/RID3"/>
</dbReference>
<dbReference type="Gene3D" id="2.130.10.10">
    <property type="entry name" value="YVTN repeat-like/Quinoprotein amine dehydrogenase"/>
    <property type="match status" value="1"/>
</dbReference>
<evidence type="ECO:0000256" key="4">
    <source>
        <dbReference type="ARBA" id="ARBA00022737"/>
    </source>
</evidence>
<evidence type="ECO:0000313" key="8">
    <source>
        <dbReference type="Proteomes" id="UP000285326"/>
    </source>
</evidence>
<feature type="repeat" description="WD" evidence="5">
    <location>
        <begin position="123"/>
        <end position="153"/>
    </location>
</feature>
<dbReference type="GO" id="GO:0006261">
    <property type="term" value="P:DNA-templated DNA replication"/>
    <property type="evidence" value="ECO:0007669"/>
    <property type="project" value="TreeGrafter"/>
</dbReference>
<comment type="function">
    <text evidence="1 6">Component of the RIX1 complex required for processing of ITS2 sequences from 35S pre-rRNA.</text>
</comment>
<dbReference type="InterPro" id="IPR001680">
    <property type="entry name" value="WD40_rpt"/>
</dbReference>
<dbReference type="Proteomes" id="UP000285326">
    <property type="component" value="Unassembled WGS sequence"/>
</dbReference>